<gene>
    <name evidence="2" type="ORF">Bccel_0712</name>
</gene>
<accession>A0A0L6JJ23</accession>
<evidence type="ECO:0000313" key="2">
    <source>
        <dbReference type="EMBL" id="KNY25452.1"/>
    </source>
</evidence>
<dbReference type="RefSeq" id="WP_036943040.1">
    <property type="nucleotide sequence ID" value="NZ_JQKC01000020.1"/>
</dbReference>
<keyword evidence="1" id="KW-1133">Transmembrane helix</keyword>
<keyword evidence="1" id="KW-0472">Membrane</keyword>
<proteinExistence type="predicted"/>
<keyword evidence="1" id="KW-0812">Transmembrane</keyword>
<evidence type="ECO:0000313" key="3">
    <source>
        <dbReference type="Proteomes" id="UP000036923"/>
    </source>
</evidence>
<evidence type="ECO:0000256" key="1">
    <source>
        <dbReference type="SAM" id="Phobius"/>
    </source>
</evidence>
<keyword evidence="3" id="KW-1185">Reference proteome</keyword>
<feature type="transmembrane region" description="Helical" evidence="1">
    <location>
        <begin position="71"/>
        <end position="87"/>
    </location>
</feature>
<dbReference type="EMBL" id="LGTC01000001">
    <property type="protein sequence ID" value="KNY25452.1"/>
    <property type="molecule type" value="Genomic_DNA"/>
</dbReference>
<reference evidence="3" key="1">
    <citation type="submission" date="2015-07" db="EMBL/GenBank/DDBJ databases">
        <title>Near-Complete Genome Sequence of the Cellulolytic Bacterium Bacteroides (Pseudobacteroides) cellulosolvens ATCC 35603.</title>
        <authorList>
            <person name="Dassa B."/>
            <person name="Utturkar S.M."/>
            <person name="Klingeman D.M."/>
            <person name="Hurt R.A."/>
            <person name="Keller M."/>
            <person name="Xu J."/>
            <person name="Reddy Y.H.K."/>
            <person name="Borovok I."/>
            <person name="Grinberg I.R."/>
            <person name="Lamed R."/>
            <person name="Zhivin O."/>
            <person name="Bayer E.A."/>
            <person name="Brown S.D."/>
        </authorList>
    </citation>
    <scope>NUCLEOTIDE SEQUENCE [LARGE SCALE GENOMIC DNA]</scope>
    <source>
        <strain evidence="3">DSM 2933</strain>
    </source>
</reference>
<feature type="transmembrane region" description="Helical" evidence="1">
    <location>
        <begin position="25"/>
        <end position="51"/>
    </location>
</feature>
<sequence length="90" mass="10266">MYFNLTKNIEKIRSEFNNLGKPNKIIIKAGSIISFILLILGALLIVCNHFFLNKDLFYELVARTLVKNSFTILAEAVIGSLVLDYLFKKN</sequence>
<dbReference type="Proteomes" id="UP000036923">
    <property type="component" value="Unassembled WGS sequence"/>
</dbReference>
<protein>
    <submittedName>
        <fullName evidence="2">Uncharacterized protein</fullName>
    </submittedName>
</protein>
<dbReference type="OrthoDB" id="2086178at2"/>
<dbReference type="eggNOG" id="ENOG5034BV0">
    <property type="taxonomic scope" value="Bacteria"/>
</dbReference>
<name>A0A0L6JJ23_9FIRM</name>
<comment type="caution">
    <text evidence="2">The sequence shown here is derived from an EMBL/GenBank/DDBJ whole genome shotgun (WGS) entry which is preliminary data.</text>
</comment>
<dbReference type="AlphaFoldDB" id="A0A0L6JJ23"/>
<organism evidence="2 3">
    <name type="scientific">Pseudobacteroides cellulosolvens ATCC 35603 = DSM 2933</name>
    <dbReference type="NCBI Taxonomy" id="398512"/>
    <lineage>
        <taxon>Bacteria</taxon>
        <taxon>Bacillati</taxon>
        <taxon>Bacillota</taxon>
        <taxon>Clostridia</taxon>
        <taxon>Eubacteriales</taxon>
        <taxon>Oscillospiraceae</taxon>
        <taxon>Pseudobacteroides</taxon>
    </lineage>
</organism>